<gene>
    <name evidence="6" type="primary">LOC112054706</name>
</gene>
<dbReference type="Proteomes" id="UP001652582">
    <property type="component" value="Chromosome 20"/>
</dbReference>
<dbReference type="Gene3D" id="3.80.10.10">
    <property type="entry name" value="Ribonuclease Inhibitor"/>
    <property type="match status" value="4"/>
</dbReference>
<feature type="signal peptide" evidence="4">
    <location>
        <begin position="1"/>
        <end position="17"/>
    </location>
</feature>
<evidence type="ECO:0000256" key="2">
    <source>
        <dbReference type="ARBA" id="ARBA00022737"/>
    </source>
</evidence>
<dbReference type="PANTHER" id="PTHR24366">
    <property type="entry name" value="IG(IMMUNOGLOBULIN) AND LRR(LEUCINE RICH REPEAT) DOMAINS"/>
    <property type="match status" value="1"/>
</dbReference>
<dbReference type="SMART" id="SM00369">
    <property type="entry name" value="LRR_TYP"/>
    <property type="match status" value="16"/>
</dbReference>
<accession>A0A6J1P221</accession>
<dbReference type="GeneID" id="112054706"/>
<evidence type="ECO:0000313" key="5">
    <source>
        <dbReference type="Proteomes" id="UP001652582"/>
    </source>
</evidence>
<dbReference type="InterPro" id="IPR003591">
    <property type="entry name" value="Leu-rich_rpt_typical-subtyp"/>
</dbReference>
<dbReference type="AlphaFoldDB" id="A0A6J1P221"/>
<dbReference type="FunFam" id="3.80.10.10:FF:001164">
    <property type="entry name" value="GH01279p"/>
    <property type="match status" value="1"/>
</dbReference>
<keyword evidence="3" id="KW-1133">Transmembrane helix</keyword>
<evidence type="ECO:0000256" key="1">
    <source>
        <dbReference type="ARBA" id="ARBA00022614"/>
    </source>
</evidence>
<keyword evidence="2" id="KW-0677">Repeat</keyword>
<keyword evidence="5" id="KW-1185">Reference proteome</keyword>
<reference evidence="6" key="1">
    <citation type="submission" date="2025-08" db="UniProtKB">
        <authorList>
            <consortium name="RefSeq"/>
        </authorList>
    </citation>
    <scope>IDENTIFICATION</scope>
</reference>
<dbReference type="SMART" id="SM00365">
    <property type="entry name" value="LRR_SD22"/>
    <property type="match status" value="6"/>
</dbReference>
<keyword evidence="4" id="KW-0732">Signal</keyword>
<dbReference type="KEGG" id="bany:112054706"/>
<sequence length="1083" mass="123083">MLLLFLMVFATIDGIKGDCSFVEYSGPICTAKITCVGTTEDIDTLLNNWRCIKSDSRQWNRYTETYDYELNDYKLDVDVQFVNVDDNENPLIGIEEDTKVATLNIGSGNLVSVPPIISRLIVLTEFSLTYNQVEMINLRKLSGVSMKVVNVSHNQISTIEEDENVNPYHSLVSSIDLSYNALESIPDNCFEMFSTLIYLDLSFNKLKQFDILTFEGITQLETLKLSNNEISEISQNLARFRHLKDLAIDNNQLTSLTAISFKSLISLQKLNLSSNYIKHIEDESLATLRNLKELDLSHNKINAIRQHLFQNNNKMFKLSLSHNDIENIAGGAFSTTNISFFDIQDNHIRGSIDSDTFLGISVESLDLSKGGGLKALGDKAFSTLGQNLKYLNLSNNLLENITESAFQSLEILRILDLSCNNLVDIEFNTSDLTQLTEYYIQNNLIKKVNSKMFKNMKSLVRLDLSNNKVEDIEFSSFIDLTNLRDLNISNNAFVNSLTQNLFRGLYKVNSLDLSYIKSVSCLNGTFSGMASLVYLNLSHSLFDNIEYETFKATGSIKSLDVSHNFLQNFHINTSSILQILELYLNNNKLQNITSETFKNLRFLEKLNLAYNNIYHFDSRGLQSTPHLHYLDMFSNYNLHVMGDVFNNLILSKVSLRNVRHKFNFEKAANTSISTLILSNCDIDDINSVYVYQIKDILKLDASSNKIKVLNKGSLQNMNILNWLDLSFNIISTIQPGTFLSNEMINSLNLYSNNLQYLQFGVLDGLRNLRILNLSNNEIHTFGVNLLHSSPYLNELFLDNNNLKSMDFTALSETSVNIITIGGNSISCDALAYWKKYNNYNLNVTAETFDFDSENIHGIACKTNSSRVENKYENNNFNITSDVNEIKKAVDNIYNYLKMPLNETFSRITALLENNHKYFDNALAKLNRSEIVFDEQFRKNAVNSKSDLLPQLLNNSDRVANNINTMIRLLEINNNLTKLGNIQKDKLQSPVLIANNMTIGKYVNNNSTGSATKLSADSLNEFDNNTLVDIKILLYIIASCFTIAILLFVVTITYKYWYRQVSHRVHVNQLYDSGQSVRGGLEME</sequence>
<dbReference type="SUPFAM" id="SSF52058">
    <property type="entry name" value="L domain-like"/>
    <property type="match status" value="4"/>
</dbReference>
<proteinExistence type="predicted"/>
<feature type="transmembrane region" description="Helical" evidence="3">
    <location>
        <begin position="1031"/>
        <end position="1053"/>
    </location>
</feature>
<evidence type="ECO:0000256" key="3">
    <source>
        <dbReference type="SAM" id="Phobius"/>
    </source>
</evidence>
<dbReference type="PANTHER" id="PTHR24366:SF96">
    <property type="entry name" value="LEUCINE RICH REPEAT CONTAINING 53"/>
    <property type="match status" value="1"/>
</dbReference>
<dbReference type="PRINTS" id="PR00019">
    <property type="entry name" value="LEURICHRPT"/>
</dbReference>
<feature type="chain" id="PRO_5026708395" evidence="4">
    <location>
        <begin position="18"/>
        <end position="1083"/>
    </location>
</feature>
<dbReference type="Pfam" id="PF13855">
    <property type="entry name" value="LRR_8"/>
    <property type="match status" value="6"/>
</dbReference>
<name>A0A6J1P221_BICAN</name>
<keyword evidence="3" id="KW-0472">Membrane</keyword>
<dbReference type="InterPro" id="IPR001611">
    <property type="entry name" value="Leu-rich_rpt"/>
</dbReference>
<dbReference type="InterPro" id="IPR032675">
    <property type="entry name" value="LRR_dom_sf"/>
</dbReference>
<keyword evidence="3" id="KW-0812">Transmembrane</keyword>
<dbReference type="RefSeq" id="XP_023950341.1">
    <property type="nucleotide sequence ID" value="XM_024094573.2"/>
</dbReference>
<dbReference type="OrthoDB" id="1055097at2759"/>
<keyword evidence="1" id="KW-0433">Leucine-rich repeat</keyword>
<evidence type="ECO:0000256" key="4">
    <source>
        <dbReference type="SAM" id="SignalP"/>
    </source>
</evidence>
<protein>
    <submittedName>
        <fullName evidence="6">Toll-like receptor 3</fullName>
    </submittedName>
</protein>
<dbReference type="PROSITE" id="PS51450">
    <property type="entry name" value="LRR"/>
    <property type="match status" value="8"/>
</dbReference>
<organism evidence="5 6">
    <name type="scientific">Bicyclus anynana</name>
    <name type="common">Squinting bush brown butterfly</name>
    <dbReference type="NCBI Taxonomy" id="110368"/>
    <lineage>
        <taxon>Eukaryota</taxon>
        <taxon>Metazoa</taxon>
        <taxon>Ecdysozoa</taxon>
        <taxon>Arthropoda</taxon>
        <taxon>Hexapoda</taxon>
        <taxon>Insecta</taxon>
        <taxon>Pterygota</taxon>
        <taxon>Neoptera</taxon>
        <taxon>Endopterygota</taxon>
        <taxon>Lepidoptera</taxon>
        <taxon>Glossata</taxon>
        <taxon>Ditrysia</taxon>
        <taxon>Papilionoidea</taxon>
        <taxon>Nymphalidae</taxon>
        <taxon>Satyrinae</taxon>
        <taxon>Satyrini</taxon>
        <taxon>Mycalesina</taxon>
        <taxon>Bicyclus</taxon>
    </lineage>
</organism>
<evidence type="ECO:0000313" key="6">
    <source>
        <dbReference type="RefSeq" id="XP_023950341.1"/>
    </source>
</evidence>